<sequence>MSFTEAGFVAMNRAMDHPLLDLINARIEAAERSGAFENLEGAGRPLPASDDPDNAVLTRILKENGAVPEEVALLRELADLRARLRDTHDRTARAALIRDIALADTRLDIAKRR</sequence>
<protein>
    <recommendedName>
        <fullName evidence="1">DnaJ homologue subfamily C member 28 conserved domain-containing protein</fullName>
    </recommendedName>
</protein>
<organism evidence="2 3">
    <name type="scientific">Antarctobacter heliothermus</name>
    <dbReference type="NCBI Taxonomy" id="74033"/>
    <lineage>
        <taxon>Bacteria</taxon>
        <taxon>Pseudomonadati</taxon>
        <taxon>Pseudomonadota</taxon>
        <taxon>Alphaproteobacteria</taxon>
        <taxon>Rhodobacterales</taxon>
        <taxon>Roseobacteraceae</taxon>
        <taxon>Antarctobacter</taxon>
    </lineage>
</organism>
<accession>A0A239IVI9</accession>
<evidence type="ECO:0000313" key="3">
    <source>
        <dbReference type="Proteomes" id="UP000198440"/>
    </source>
</evidence>
<dbReference type="AlphaFoldDB" id="A0A239IVI9"/>
<evidence type="ECO:0000313" key="2">
    <source>
        <dbReference type="EMBL" id="SNS97589.1"/>
    </source>
</evidence>
<proteinExistence type="predicted"/>
<dbReference type="Proteomes" id="UP000198440">
    <property type="component" value="Unassembled WGS sequence"/>
</dbReference>
<gene>
    <name evidence="2" type="ORF">SAMN04488078_104624</name>
</gene>
<dbReference type="InterPro" id="IPR018961">
    <property type="entry name" value="DnaJ_homolog_subfam-C_membr-28"/>
</dbReference>
<name>A0A239IVI9_9RHOB</name>
<reference evidence="2 3" key="1">
    <citation type="submission" date="2017-06" db="EMBL/GenBank/DDBJ databases">
        <authorList>
            <person name="Kim H.J."/>
            <person name="Triplett B.A."/>
        </authorList>
    </citation>
    <scope>NUCLEOTIDE SEQUENCE [LARGE SCALE GENOMIC DNA]</scope>
    <source>
        <strain evidence="2 3">DSM 11445</strain>
    </source>
</reference>
<dbReference type="Pfam" id="PF09350">
    <property type="entry name" value="DJC28_CD"/>
    <property type="match status" value="1"/>
</dbReference>
<feature type="domain" description="DnaJ homologue subfamily C member 28 conserved" evidence="1">
    <location>
        <begin position="22"/>
        <end position="85"/>
    </location>
</feature>
<dbReference type="EMBL" id="FZON01000046">
    <property type="protein sequence ID" value="SNS97589.1"/>
    <property type="molecule type" value="Genomic_DNA"/>
</dbReference>
<evidence type="ECO:0000259" key="1">
    <source>
        <dbReference type="Pfam" id="PF09350"/>
    </source>
</evidence>